<proteinExistence type="inferred from homology"/>
<dbReference type="GO" id="GO:0016763">
    <property type="term" value="F:pentosyltransferase activity"/>
    <property type="evidence" value="ECO:0007669"/>
    <property type="project" value="InterPro"/>
</dbReference>
<dbReference type="NCBIfam" id="TIGR02070">
    <property type="entry name" value="mono_pep_trsgly"/>
    <property type="match status" value="1"/>
</dbReference>
<evidence type="ECO:0000259" key="12">
    <source>
        <dbReference type="Pfam" id="PF00912"/>
    </source>
</evidence>
<keyword evidence="14" id="KW-1185">Reference proteome</keyword>
<dbReference type="InterPro" id="IPR011812">
    <property type="entry name" value="Pep_trsgly"/>
</dbReference>
<dbReference type="UniPathway" id="UPA00219"/>
<evidence type="ECO:0000256" key="11">
    <source>
        <dbReference type="HAMAP-Rule" id="MF_00766"/>
    </source>
</evidence>
<feature type="domain" description="Glycosyl transferase family 51" evidence="12">
    <location>
        <begin position="58"/>
        <end position="225"/>
    </location>
</feature>
<dbReference type="Pfam" id="PF00912">
    <property type="entry name" value="Transgly"/>
    <property type="match status" value="1"/>
</dbReference>
<dbReference type="GO" id="GO:0071555">
    <property type="term" value="P:cell wall organization"/>
    <property type="evidence" value="ECO:0007669"/>
    <property type="project" value="UniProtKB-KW"/>
</dbReference>
<keyword evidence="7 11" id="KW-0573">Peptidoglycan synthesis</keyword>
<dbReference type="InterPro" id="IPR001264">
    <property type="entry name" value="Glyco_trans_51"/>
</dbReference>
<dbReference type="OrthoDB" id="9766909at2"/>
<keyword evidence="10 11" id="KW-0961">Cell wall biogenesis/degradation</keyword>
<dbReference type="HAMAP" id="MF_00766">
    <property type="entry name" value="PGT_MtgA"/>
    <property type="match status" value="1"/>
</dbReference>
<comment type="function">
    <text evidence="11">Peptidoglycan polymerase that catalyzes glycan chain elongation from lipid-linked precursors.</text>
</comment>
<feature type="transmembrane region" description="Helical" evidence="11">
    <location>
        <begin position="20"/>
        <end position="42"/>
    </location>
</feature>
<evidence type="ECO:0000256" key="3">
    <source>
        <dbReference type="ARBA" id="ARBA00022676"/>
    </source>
</evidence>
<evidence type="ECO:0000256" key="8">
    <source>
        <dbReference type="ARBA" id="ARBA00022989"/>
    </source>
</evidence>
<evidence type="ECO:0000313" key="14">
    <source>
        <dbReference type="Proteomes" id="UP000290204"/>
    </source>
</evidence>
<dbReference type="GO" id="GO:0008360">
    <property type="term" value="P:regulation of cell shape"/>
    <property type="evidence" value="ECO:0007669"/>
    <property type="project" value="UniProtKB-KW"/>
</dbReference>
<gene>
    <name evidence="11" type="primary">mtgA</name>
    <name evidence="13" type="ORF">ESA94_08705</name>
</gene>
<keyword evidence="1 11" id="KW-1003">Cell membrane</keyword>
<keyword evidence="6 11" id="KW-0133">Cell shape</keyword>
<dbReference type="Proteomes" id="UP000290204">
    <property type="component" value="Unassembled WGS sequence"/>
</dbReference>
<keyword evidence="9 11" id="KW-0472">Membrane</keyword>
<dbReference type="GO" id="GO:0008955">
    <property type="term" value="F:peptidoglycan glycosyltransferase activity"/>
    <property type="evidence" value="ECO:0007669"/>
    <property type="project" value="UniProtKB-UniRule"/>
</dbReference>
<dbReference type="EC" id="2.4.99.28" evidence="11"/>
<comment type="catalytic activity">
    <reaction evidence="11">
        <text>[GlcNAc-(1-&gt;4)-Mur2Ac(oyl-L-Ala-gamma-D-Glu-L-Lys-D-Ala-D-Ala)](n)-di-trans,octa-cis-undecaprenyl diphosphate + beta-D-GlcNAc-(1-&gt;4)-Mur2Ac(oyl-L-Ala-gamma-D-Glu-L-Lys-D-Ala-D-Ala)-di-trans,octa-cis-undecaprenyl diphosphate = [GlcNAc-(1-&gt;4)-Mur2Ac(oyl-L-Ala-gamma-D-Glu-L-Lys-D-Ala-D-Ala)](n+1)-di-trans,octa-cis-undecaprenyl diphosphate + di-trans,octa-cis-undecaprenyl diphosphate + H(+)</text>
        <dbReference type="Rhea" id="RHEA:23708"/>
        <dbReference type="Rhea" id="RHEA-COMP:9602"/>
        <dbReference type="Rhea" id="RHEA-COMP:9603"/>
        <dbReference type="ChEBI" id="CHEBI:15378"/>
        <dbReference type="ChEBI" id="CHEBI:58405"/>
        <dbReference type="ChEBI" id="CHEBI:60033"/>
        <dbReference type="ChEBI" id="CHEBI:78435"/>
        <dbReference type="EC" id="2.4.99.28"/>
    </reaction>
</comment>
<keyword evidence="3 11" id="KW-0328">Glycosyltransferase</keyword>
<accession>A0A4Q1CIX4</accession>
<dbReference type="AlphaFoldDB" id="A0A4Q1CIX4"/>
<comment type="caution">
    <text evidence="13">The sequence shown here is derived from an EMBL/GenBank/DDBJ whole genome shotgun (WGS) entry which is preliminary data.</text>
</comment>
<comment type="similarity">
    <text evidence="11">Belongs to the glycosyltransferase 51 family.</text>
</comment>
<evidence type="ECO:0000256" key="5">
    <source>
        <dbReference type="ARBA" id="ARBA00022692"/>
    </source>
</evidence>
<dbReference type="SUPFAM" id="SSF53955">
    <property type="entry name" value="Lysozyme-like"/>
    <property type="match status" value="1"/>
</dbReference>
<evidence type="ECO:0000256" key="2">
    <source>
        <dbReference type="ARBA" id="ARBA00022519"/>
    </source>
</evidence>
<evidence type="ECO:0000256" key="10">
    <source>
        <dbReference type="ARBA" id="ARBA00023316"/>
    </source>
</evidence>
<organism evidence="13 14">
    <name type="scientific">Lacibacter luteus</name>
    <dbReference type="NCBI Taxonomy" id="2508719"/>
    <lineage>
        <taxon>Bacteria</taxon>
        <taxon>Pseudomonadati</taxon>
        <taxon>Bacteroidota</taxon>
        <taxon>Chitinophagia</taxon>
        <taxon>Chitinophagales</taxon>
        <taxon>Chitinophagaceae</taxon>
        <taxon>Lacibacter</taxon>
    </lineage>
</organism>
<reference evidence="13 14" key="1">
    <citation type="submission" date="2019-01" db="EMBL/GenBank/DDBJ databases">
        <title>Lacibacter sp. strain TTM-7.</title>
        <authorList>
            <person name="Chen W.-M."/>
        </authorList>
    </citation>
    <scope>NUCLEOTIDE SEQUENCE [LARGE SCALE GENOMIC DNA]</scope>
    <source>
        <strain evidence="13 14">TTM-7</strain>
    </source>
</reference>
<evidence type="ECO:0000256" key="6">
    <source>
        <dbReference type="ARBA" id="ARBA00022960"/>
    </source>
</evidence>
<name>A0A4Q1CIX4_9BACT</name>
<dbReference type="GO" id="GO:0009274">
    <property type="term" value="C:peptidoglycan-based cell wall"/>
    <property type="evidence" value="ECO:0007669"/>
    <property type="project" value="InterPro"/>
</dbReference>
<comment type="pathway">
    <text evidence="11">Cell wall biogenesis; peptidoglycan biosynthesis.</text>
</comment>
<comment type="subcellular location">
    <subcellularLocation>
        <location evidence="11">Cell membrane</location>
        <topology evidence="11">Single-pass membrane protein</topology>
    </subcellularLocation>
</comment>
<evidence type="ECO:0000256" key="1">
    <source>
        <dbReference type="ARBA" id="ARBA00022475"/>
    </source>
</evidence>
<evidence type="ECO:0000256" key="9">
    <source>
        <dbReference type="ARBA" id="ARBA00023136"/>
    </source>
</evidence>
<protein>
    <recommendedName>
        <fullName evidence="11">Biosynthetic peptidoglycan transglycosylase</fullName>
        <ecNumber evidence="11">2.4.99.28</ecNumber>
    </recommendedName>
    <alternativeName>
        <fullName evidence="11">Glycan polymerase</fullName>
    </alternativeName>
    <alternativeName>
        <fullName evidence="11">Peptidoglycan glycosyltransferase MtgA</fullName>
        <shortName evidence="11">PGT</shortName>
    </alternativeName>
</protein>
<sequence length="256" mass="29613">MAANKSKSTNRTFWQKTFRFLKRLFLFLFIAQFVYIILLKWVDPPFTLTQLVSLVKGEGVKRDYIAIENMGTNARLAVIAEEDQLFPDHGGFDWKLIEKAMKHNEKKPNRVRGASTLSQQTAKNVFLWQGRSWFRKGLEVYFTKMIEWIWGKKRILEVYLNVVEMGKGVYGIEAAAQQFYSKPAKNLTRIEAAQIASSLRNPKKYTVKPLSVAVRARTPWVLRQMNNLEGDTDVQQLIRDDVPAIAKPVKKKRSSK</sequence>
<keyword evidence="2" id="KW-0997">Cell inner membrane</keyword>
<dbReference type="RefSeq" id="WP_129130500.1">
    <property type="nucleotide sequence ID" value="NZ_SDHW01000002.1"/>
</dbReference>
<dbReference type="PANTHER" id="PTHR30400">
    <property type="entry name" value="MONOFUNCTIONAL BIOSYNTHETIC PEPTIDOGLYCAN TRANSGLYCOSYLASE"/>
    <property type="match status" value="1"/>
</dbReference>
<dbReference type="Gene3D" id="1.10.3810.10">
    <property type="entry name" value="Biosynthetic peptidoglycan transglycosylase-like"/>
    <property type="match status" value="1"/>
</dbReference>
<dbReference type="PANTHER" id="PTHR30400:SF0">
    <property type="entry name" value="BIOSYNTHETIC PEPTIDOGLYCAN TRANSGLYCOSYLASE"/>
    <property type="match status" value="1"/>
</dbReference>
<evidence type="ECO:0000313" key="13">
    <source>
        <dbReference type="EMBL" id="RXK60539.1"/>
    </source>
</evidence>
<keyword evidence="4 11" id="KW-0808">Transferase</keyword>
<dbReference type="GO" id="GO:0009252">
    <property type="term" value="P:peptidoglycan biosynthetic process"/>
    <property type="evidence" value="ECO:0007669"/>
    <property type="project" value="UniProtKB-UniRule"/>
</dbReference>
<evidence type="ECO:0000256" key="4">
    <source>
        <dbReference type="ARBA" id="ARBA00022679"/>
    </source>
</evidence>
<evidence type="ECO:0000256" key="7">
    <source>
        <dbReference type="ARBA" id="ARBA00022984"/>
    </source>
</evidence>
<keyword evidence="8 11" id="KW-1133">Transmembrane helix</keyword>
<keyword evidence="5 11" id="KW-0812">Transmembrane</keyword>
<dbReference type="GO" id="GO:0005886">
    <property type="term" value="C:plasma membrane"/>
    <property type="evidence" value="ECO:0007669"/>
    <property type="project" value="UniProtKB-SubCell"/>
</dbReference>
<dbReference type="InterPro" id="IPR023346">
    <property type="entry name" value="Lysozyme-like_dom_sf"/>
</dbReference>
<dbReference type="InterPro" id="IPR036950">
    <property type="entry name" value="PBP_transglycosylase"/>
</dbReference>
<dbReference type="EMBL" id="SDHW01000002">
    <property type="protein sequence ID" value="RXK60539.1"/>
    <property type="molecule type" value="Genomic_DNA"/>
</dbReference>